<protein>
    <submittedName>
        <fullName evidence="2">Uncharacterized protein</fullName>
    </submittedName>
</protein>
<evidence type="ECO:0000313" key="3">
    <source>
        <dbReference type="Proteomes" id="UP000095300"/>
    </source>
</evidence>
<feature type="transmembrane region" description="Helical" evidence="1">
    <location>
        <begin position="45"/>
        <end position="67"/>
    </location>
</feature>
<keyword evidence="3" id="KW-1185">Reference proteome</keyword>
<accession>A0A1I8PSS0</accession>
<organism evidence="2 3">
    <name type="scientific">Stomoxys calcitrans</name>
    <name type="common">Stable fly</name>
    <name type="synonym">Conops calcitrans</name>
    <dbReference type="NCBI Taxonomy" id="35570"/>
    <lineage>
        <taxon>Eukaryota</taxon>
        <taxon>Metazoa</taxon>
        <taxon>Ecdysozoa</taxon>
        <taxon>Arthropoda</taxon>
        <taxon>Hexapoda</taxon>
        <taxon>Insecta</taxon>
        <taxon>Pterygota</taxon>
        <taxon>Neoptera</taxon>
        <taxon>Endopterygota</taxon>
        <taxon>Diptera</taxon>
        <taxon>Brachycera</taxon>
        <taxon>Muscomorpha</taxon>
        <taxon>Muscoidea</taxon>
        <taxon>Muscidae</taxon>
        <taxon>Stomoxys</taxon>
    </lineage>
</organism>
<feature type="transmembrane region" description="Helical" evidence="1">
    <location>
        <begin position="104"/>
        <end position="125"/>
    </location>
</feature>
<evidence type="ECO:0000313" key="2">
    <source>
        <dbReference type="EnsemblMetazoa" id="SCAU010767-PA"/>
    </source>
</evidence>
<dbReference type="OrthoDB" id="6501619at2759"/>
<feature type="transmembrane region" description="Helical" evidence="1">
    <location>
        <begin position="74"/>
        <end position="98"/>
    </location>
</feature>
<gene>
    <name evidence="2" type="primary">106093983</name>
</gene>
<name>A0A1I8PSS0_STOCA</name>
<keyword evidence="1" id="KW-0812">Transmembrane</keyword>
<sequence length="142" mass="15681">MNLKVLHIHGLIVASLSMLTSLTTILAMAALVIPHQPAEILENVAYAAIGLAVGSFIAGGLMIYGIIKKSPLFLLPWLTICTAASFLLFIAVFAWFVHVTAGHYVAFFCFLNFTGILIMILYPIYGLFFEMRAQKFENLQLI</sequence>
<keyword evidence="1" id="KW-0472">Membrane</keyword>
<proteinExistence type="predicted"/>
<dbReference type="VEuPathDB" id="VectorBase:SCAU010767"/>
<evidence type="ECO:0000256" key="1">
    <source>
        <dbReference type="SAM" id="Phobius"/>
    </source>
</evidence>
<reference evidence="2" key="1">
    <citation type="submission" date="2020-05" db="UniProtKB">
        <authorList>
            <consortium name="EnsemblMetazoa"/>
        </authorList>
    </citation>
    <scope>IDENTIFICATION</scope>
    <source>
        <strain evidence="2">USDA</strain>
    </source>
</reference>
<feature type="transmembrane region" description="Helical" evidence="1">
    <location>
        <begin position="12"/>
        <end position="33"/>
    </location>
</feature>
<dbReference type="EnsemblMetazoa" id="SCAU010767-RA">
    <property type="protein sequence ID" value="SCAU010767-PA"/>
    <property type="gene ID" value="SCAU010767"/>
</dbReference>
<dbReference type="KEGG" id="scac:106093983"/>
<dbReference type="AlphaFoldDB" id="A0A1I8PSS0"/>
<dbReference type="Proteomes" id="UP000095300">
    <property type="component" value="Unassembled WGS sequence"/>
</dbReference>
<keyword evidence="1" id="KW-1133">Transmembrane helix</keyword>